<gene>
    <name evidence="2" type="ORF">P4B07_09055</name>
</gene>
<evidence type="ECO:0000313" key="2">
    <source>
        <dbReference type="EMBL" id="WFP92487.1"/>
    </source>
</evidence>
<name>A0ABY8HK78_ENSAD</name>
<dbReference type="EMBL" id="CP121308">
    <property type="protein sequence ID" value="WFP92487.1"/>
    <property type="molecule type" value="Genomic_DNA"/>
</dbReference>
<sequence length="40" mass="4551">MKYHIPAQIYLFDYRGLLAWIALSLAVAVVVTTILFGRIL</sequence>
<evidence type="ECO:0000313" key="3">
    <source>
        <dbReference type="Proteomes" id="UP001214094"/>
    </source>
</evidence>
<dbReference type="RefSeq" id="WP_034788190.1">
    <property type="nucleotide sequence ID" value="NZ_CAXURO020000001.1"/>
</dbReference>
<feature type="transmembrane region" description="Helical" evidence="1">
    <location>
        <begin position="17"/>
        <end position="37"/>
    </location>
</feature>
<organism evidence="2 3">
    <name type="scientific">Ensifer adhaerens</name>
    <name type="common">Sinorhizobium morelense</name>
    <dbReference type="NCBI Taxonomy" id="106592"/>
    <lineage>
        <taxon>Bacteria</taxon>
        <taxon>Pseudomonadati</taxon>
        <taxon>Pseudomonadota</taxon>
        <taxon>Alphaproteobacteria</taxon>
        <taxon>Hyphomicrobiales</taxon>
        <taxon>Rhizobiaceae</taxon>
        <taxon>Sinorhizobium/Ensifer group</taxon>
        <taxon>Ensifer</taxon>
    </lineage>
</organism>
<keyword evidence="1" id="KW-0472">Membrane</keyword>
<keyword evidence="3" id="KW-1185">Reference proteome</keyword>
<reference evidence="2 3" key="1">
    <citation type="submission" date="2023-03" db="EMBL/GenBank/DDBJ databases">
        <title>Comparative genome and transcriptome analysis combination mining strategies for increasing vitamin B12 production of Ensifer adhaerens strain.</title>
        <authorList>
            <person name="Yongheng L."/>
        </authorList>
    </citation>
    <scope>NUCLEOTIDE SEQUENCE [LARGE SCALE GENOMIC DNA]</scope>
    <source>
        <strain evidence="2 3">Casida A-T305</strain>
    </source>
</reference>
<evidence type="ECO:0000256" key="1">
    <source>
        <dbReference type="SAM" id="Phobius"/>
    </source>
</evidence>
<protein>
    <submittedName>
        <fullName evidence="2">Uncharacterized protein</fullName>
    </submittedName>
</protein>
<keyword evidence="1" id="KW-1133">Transmembrane helix</keyword>
<dbReference type="GeneID" id="74309036"/>
<dbReference type="Proteomes" id="UP001214094">
    <property type="component" value="Chromosome"/>
</dbReference>
<proteinExistence type="predicted"/>
<accession>A0ABY8HK78</accession>
<keyword evidence="1" id="KW-0812">Transmembrane</keyword>